<dbReference type="InterPro" id="IPR058599">
    <property type="entry name" value="PHAT_Smg/ZCCHC2-like"/>
</dbReference>
<feature type="compositionally biased region" description="Polar residues" evidence="2">
    <location>
        <begin position="1024"/>
        <end position="1038"/>
    </location>
</feature>
<protein>
    <recommendedName>
        <fullName evidence="3">CCHC-type domain-containing protein</fullName>
    </recommendedName>
</protein>
<dbReference type="PANTHER" id="PTHR16195:SF16">
    <property type="entry name" value="ZINC FINGER CCHC DOMAIN-CONTAINING PROTEIN 14"/>
    <property type="match status" value="1"/>
</dbReference>
<dbReference type="VEuPathDB" id="VectorBase:ADAC007589"/>
<feature type="compositionally biased region" description="Low complexity" evidence="2">
    <location>
        <begin position="454"/>
        <end position="475"/>
    </location>
</feature>
<dbReference type="OMA" id="QHHLSYK"/>
<feature type="compositionally biased region" description="Gly residues" evidence="2">
    <location>
        <begin position="524"/>
        <end position="535"/>
    </location>
</feature>
<dbReference type="InterPro" id="IPR042344">
    <property type="entry name" value="ZCCHC14"/>
</dbReference>
<dbReference type="EnsemblMetazoa" id="ADAC007589-RA">
    <property type="protein sequence ID" value="ADAC007589-PA"/>
    <property type="gene ID" value="ADAC007589"/>
</dbReference>
<dbReference type="GO" id="GO:0008270">
    <property type="term" value="F:zinc ion binding"/>
    <property type="evidence" value="ECO:0007669"/>
    <property type="project" value="UniProtKB-KW"/>
</dbReference>
<evidence type="ECO:0000313" key="5">
    <source>
        <dbReference type="EnsemblMetazoa" id="ADAC007589-PA"/>
    </source>
</evidence>
<feature type="compositionally biased region" description="Pro residues" evidence="2">
    <location>
        <begin position="359"/>
        <end position="370"/>
    </location>
</feature>
<feature type="compositionally biased region" description="Polar residues" evidence="2">
    <location>
        <begin position="371"/>
        <end position="388"/>
    </location>
</feature>
<evidence type="ECO:0000313" key="6">
    <source>
        <dbReference type="Proteomes" id="UP000000673"/>
    </source>
</evidence>
<proteinExistence type="predicted"/>
<feature type="region of interest" description="Disordered" evidence="2">
    <location>
        <begin position="494"/>
        <end position="546"/>
    </location>
</feature>
<dbReference type="FunCoup" id="W5JD74">
    <property type="interactions" value="5"/>
</dbReference>
<dbReference type="PANTHER" id="PTHR16195">
    <property type="entry name" value="ZINC FINGER CCHC DOMAIN CONTAINING PROTEIN"/>
    <property type="match status" value="1"/>
</dbReference>
<feature type="region of interest" description="Disordered" evidence="2">
    <location>
        <begin position="160"/>
        <end position="280"/>
    </location>
</feature>
<feature type="region of interest" description="Disordered" evidence="2">
    <location>
        <begin position="1017"/>
        <end position="1038"/>
    </location>
</feature>
<keyword evidence="1" id="KW-0862">Zinc</keyword>
<dbReference type="VEuPathDB" id="VectorBase:ADAR2_005658"/>
<feature type="compositionally biased region" description="Polar residues" evidence="2">
    <location>
        <begin position="248"/>
        <end position="266"/>
    </location>
</feature>
<evidence type="ECO:0000313" key="4">
    <source>
        <dbReference type="EMBL" id="ETN60769.1"/>
    </source>
</evidence>
<feature type="compositionally biased region" description="Low complexity" evidence="2">
    <location>
        <begin position="883"/>
        <end position="952"/>
    </location>
</feature>
<dbReference type="Pfam" id="PF25479">
    <property type="entry name" value="Vts1"/>
    <property type="match status" value="1"/>
</dbReference>
<feature type="compositionally biased region" description="Low complexity" evidence="2">
    <location>
        <begin position="840"/>
        <end position="867"/>
    </location>
</feature>
<feature type="compositionally biased region" description="Low complexity" evidence="2">
    <location>
        <begin position="497"/>
        <end position="523"/>
    </location>
</feature>
<evidence type="ECO:0000256" key="1">
    <source>
        <dbReference type="PROSITE-ProRule" id="PRU00047"/>
    </source>
</evidence>
<feature type="compositionally biased region" description="Low complexity" evidence="2">
    <location>
        <begin position="393"/>
        <end position="408"/>
    </location>
</feature>
<evidence type="ECO:0000259" key="3">
    <source>
        <dbReference type="PROSITE" id="PS50158"/>
    </source>
</evidence>
<feature type="region of interest" description="Disordered" evidence="2">
    <location>
        <begin position="837"/>
        <end position="998"/>
    </location>
</feature>
<dbReference type="Proteomes" id="UP000000673">
    <property type="component" value="Unassembled WGS sequence"/>
</dbReference>
<dbReference type="InterPro" id="IPR001878">
    <property type="entry name" value="Znf_CCHC"/>
</dbReference>
<keyword evidence="1" id="KW-0479">Metal-binding</keyword>
<feature type="domain" description="CCHC-type" evidence="3">
    <location>
        <begin position="808"/>
        <end position="823"/>
    </location>
</feature>
<dbReference type="HOGENOM" id="CLU_289540_0_0_1"/>
<feature type="compositionally biased region" description="Low complexity" evidence="2">
    <location>
        <begin position="201"/>
        <end position="242"/>
    </location>
</feature>
<feature type="region of interest" description="Disordered" evidence="2">
    <location>
        <begin position="359"/>
        <end position="408"/>
    </location>
</feature>
<name>W5JD74_ANODA</name>
<dbReference type="Pfam" id="PF26034">
    <property type="entry name" value="PHAT_SMAUG"/>
    <property type="match status" value="1"/>
</dbReference>
<dbReference type="PROSITE" id="PS50158">
    <property type="entry name" value="ZF_CCHC"/>
    <property type="match status" value="1"/>
</dbReference>
<feature type="compositionally biased region" description="Low complexity" evidence="2">
    <location>
        <begin position="988"/>
        <end position="998"/>
    </location>
</feature>
<reference evidence="4" key="3">
    <citation type="journal article" date="2013" name="Nucleic Acids Res.">
        <title>The genome of Anopheles darlingi, the main neotropical malaria vector.</title>
        <authorList>
            <person name="Marinotti O."/>
            <person name="Cerqueira G.C."/>
            <person name="de Almeida L.G."/>
            <person name="Ferro M.I."/>
            <person name="Loreto E.L."/>
            <person name="Zaha A."/>
            <person name="Teixeira S.M."/>
            <person name="Wespiser A.R."/>
            <person name="Almeida E Silva A."/>
            <person name="Schlindwein A.D."/>
            <person name="Pacheco A.C."/>
            <person name="Silva A.L."/>
            <person name="Graveley B.R."/>
            <person name="Walenz B.P."/>
            <person name="Lima Bde A."/>
            <person name="Ribeiro C.A."/>
            <person name="Nunes-Silva C.G."/>
            <person name="de Carvalho C.R."/>
            <person name="Soares C.M."/>
            <person name="de Menezes C.B."/>
            <person name="Matiolli C."/>
            <person name="Caffrey D."/>
            <person name="Araujo D.A."/>
            <person name="de Oliveira D.M."/>
            <person name="Golenbock D."/>
            <person name="Grisard E.C."/>
            <person name="Fantinatti-Garboggini F."/>
            <person name="de Carvalho F.M."/>
            <person name="Barcellos F.G."/>
            <person name="Prosdocimi F."/>
            <person name="May G."/>
            <person name="Azevedo Junior G.M."/>
            <person name="Guimaraes G.M."/>
            <person name="Goldman G.H."/>
            <person name="Padilha I.Q."/>
            <person name="Batista Jda S."/>
            <person name="Ferro J.A."/>
            <person name="Ribeiro J.M."/>
            <person name="Fietto J.L."/>
            <person name="Dabbas K.M."/>
            <person name="Cerdeira L."/>
            <person name="Agnez-Lima L.F."/>
            <person name="Brocchi M."/>
            <person name="de Carvalho M.O."/>
            <person name="Teixeira Mde M."/>
            <person name="Diniz Maia Mde M."/>
            <person name="Goldman M.H."/>
            <person name="Cruz Schneider M.P."/>
            <person name="Felipe M.S."/>
            <person name="Hungria M."/>
            <person name="Nicolas M.F."/>
            <person name="Pereira M."/>
            <person name="Montes M.A."/>
            <person name="Cantao M.E."/>
            <person name="Vincentz M."/>
            <person name="Rafael M.S."/>
            <person name="Silverman N."/>
            <person name="Stoco P.H."/>
            <person name="Souza R.C."/>
            <person name="Vicentini R."/>
            <person name="Gazzinelli R.T."/>
            <person name="Neves Rde O."/>
            <person name="Silva R."/>
            <person name="Astolfi-Filho S."/>
            <person name="Maciel T.E."/>
            <person name="Urmenyi T.P."/>
            <person name="Tadei W.P."/>
            <person name="Camargo E.P."/>
            <person name="de Vasconcelos A.T."/>
        </authorList>
    </citation>
    <scope>NUCLEOTIDE SEQUENCE</scope>
</reference>
<gene>
    <name evidence="4" type="ORF">AND_007589</name>
</gene>
<dbReference type="GO" id="GO:0003676">
    <property type="term" value="F:nucleic acid binding"/>
    <property type="evidence" value="ECO:0007669"/>
    <property type="project" value="InterPro"/>
</dbReference>
<reference evidence="4" key="2">
    <citation type="submission" date="2010-05" db="EMBL/GenBank/DDBJ databases">
        <authorList>
            <person name="Almeida L.G."/>
            <person name="Nicolas M.F."/>
            <person name="Souza R.C."/>
            <person name="Vasconcelos A.T.R."/>
        </authorList>
    </citation>
    <scope>NUCLEOTIDE SEQUENCE</scope>
</reference>
<organism evidence="4">
    <name type="scientific">Anopheles darlingi</name>
    <name type="common">Mosquito</name>
    <dbReference type="NCBI Taxonomy" id="43151"/>
    <lineage>
        <taxon>Eukaryota</taxon>
        <taxon>Metazoa</taxon>
        <taxon>Ecdysozoa</taxon>
        <taxon>Arthropoda</taxon>
        <taxon>Hexapoda</taxon>
        <taxon>Insecta</taxon>
        <taxon>Pterygota</taxon>
        <taxon>Neoptera</taxon>
        <taxon>Endopterygota</taxon>
        <taxon>Diptera</taxon>
        <taxon>Nematocera</taxon>
        <taxon>Culicoidea</taxon>
        <taxon>Culicidae</taxon>
        <taxon>Anophelinae</taxon>
        <taxon>Anopheles</taxon>
    </lineage>
</organism>
<accession>W5JD74</accession>
<feature type="compositionally biased region" description="Basic residues" evidence="2">
    <location>
        <begin position="182"/>
        <end position="200"/>
    </location>
</feature>
<feature type="compositionally biased region" description="Low complexity" evidence="2">
    <location>
        <begin position="970"/>
        <end position="981"/>
    </location>
</feature>
<dbReference type="eggNOG" id="ENOG502S12D">
    <property type="taxonomic scope" value="Eukaryota"/>
</dbReference>
<dbReference type="InterPro" id="IPR057327">
    <property type="entry name" value="Vts1_dom"/>
</dbReference>
<feature type="region of interest" description="Disordered" evidence="2">
    <location>
        <begin position="452"/>
        <end position="481"/>
    </location>
</feature>
<feature type="compositionally biased region" description="Basic and acidic residues" evidence="2">
    <location>
        <begin position="170"/>
        <end position="181"/>
    </location>
</feature>
<dbReference type="EMBL" id="ADMH02001866">
    <property type="protein sequence ID" value="ETN60769.1"/>
    <property type="molecule type" value="Genomic_DNA"/>
</dbReference>
<keyword evidence="1" id="KW-0863">Zinc-finger</keyword>
<feature type="compositionally biased region" description="Basic and acidic residues" evidence="2">
    <location>
        <begin position="868"/>
        <end position="882"/>
    </location>
</feature>
<keyword evidence="6" id="KW-1185">Reference proteome</keyword>
<sequence length="1038" mass="109084">MICKEDVVNWFRDLKSYNRIDTMCVLLNMCLPFELRFLGTCLEELGRRDGPDLRGAELKVNNPQEFIADIASGDPTDSRIRRMMALFLALFRTSNHTYANEVFKTLEGWGARGDLLQRLFEEDVLEELLLVYTMATNHPVFSCEQRVHCDEILTKLKSCETKSGSQQQRLQERDDSAEHQHPQHHQQHHTTQHHQHHQHQSQHQSLDSLQSNSPQQSPIQQQQQQQHHQQQSQHQPPHLQNSTPPPVSSQLTSQLASGPDTVSTPLHQALPPNAPMSLQILPQSGVPTTMALSYTGQPALAQVVGTGIDGSITTHYIETMPQIAQLPLQPDFTIPPPGPNTTARWAAFPVYHPMYPPPASSPHMSNPPSPIQSRTTSPTRIHPSSVQHRISRNQQNDQQQQQNQAQVQNLKNVEEDQTTLMMSQMQLRNGMRQPHNTLPRQSKQGYVNQLPSYHHQQQQQQQHHSQRGDSSGSGSYHTLNYGIKGAGMMMDMMNHQSKSTGSDSGSSIGSDVSPPETPGVVPVSGGGGGTGGMGSSGVPHVRSSNRSNMRTINGRLEKPTYSQLQQQQQFASSEGLMVVTSGGQNFLTTGTTNGAAMSSNGNNGASGSGVVSGPLLINPAAAAGTAPPNPGSTGTGTSLLLSTPAYATGPYAASATAYQVGTGAPHLVSHRQIAGATLTHAGTPYRPSAYPPSMQPSTADGLMYPYHTTTVLPPTAGGTPGSVGQASSLPFLPPPTGPGGTAVGSVAVASTQTSLPNLRSSPSQQATTAGVASSSIGLLQTGKTMTITGYGTGIPLVSSTFVIGGGSCYNCGSQKHTGLDCPEASMEDMTRNSNFTLDYNTTSSSGPSSVTLTTSTSTLVSNNNSGTADHHNVGVIKLDRDNSSSSSSTGSSSNNSTSSSGVGTGSTQMTSNSTTSSNSNSSSSNNNNGSNSSNNSNNSSLDVPSSSPTSSSIAVAVDSGNSGVPGATVSSSNISNTTSGSSSGGSGNSSSSSSSNSSNLVNVSAMLLSLVLDSFPSSSSSSSAQMAVNFNQADGSST</sequence>
<reference evidence="5" key="4">
    <citation type="submission" date="2015-06" db="UniProtKB">
        <authorList>
            <consortium name="EnsemblMetazoa"/>
        </authorList>
    </citation>
    <scope>IDENTIFICATION</scope>
</reference>
<dbReference type="STRING" id="43151.W5JD74"/>
<dbReference type="AlphaFoldDB" id="W5JD74"/>
<reference evidence="4 6" key="1">
    <citation type="journal article" date="2010" name="BMC Genomics">
        <title>Combination of measures distinguishes pre-miRNAs from other stem-loops in the genome of the newly sequenced Anopheles darlingi.</title>
        <authorList>
            <person name="Mendes N.D."/>
            <person name="Freitas A.T."/>
            <person name="Vasconcelos A.T."/>
            <person name="Sagot M.F."/>
        </authorList>
    </citation>
    <scope>NUCLEOTIDE SEQUENCE</scope>
</reference>
<evidence type="ECO:0000256" key="2">
    <source>
        <dbReference type="SAM" id="MobiDB-lite"/>
    </source>
</evidence>